<dbReference type="EMBL" id="CP078073">
    <property type="protein sequence ID" value="QXL86761.1"/>
    <property type="molecule type" value="Genomic_DNA"/>
</dbReference>
<dbReference type="Gene3D" id="1.20.1330.10">
    <property type="entry name" value="f41 fragment of flagellin, N-terminal domain"/>
    <property type="match status" value="2"/>
</dbReference>
<evidence type="ECO:0000256" key="1">
    <source>
        <dbReference type="ARBA" id="ARBA00005709"/>
    </source>
</evidence>
<evidence type="ECO:0000256" key="3">
    <source>
        <dbReference type="RuleBase" id="RU362073"/>
    </source>
</evidence>
<keyword evidence="7" id="KW-0282">Flagellum</keyword>
<evidence type="ECO:0000313" key="6">
    <source>
        <dbReference type="EMBL" id="MBY4894076.1"/>
    </source>
</evidence>
<keyword evidence="7" id="KW-0966">Cell projection</keyword>
<dbReference type="PANTHER" id="PTHR42792">
    <property type="entry name" value="FLAGELLIN"/>
    <property type="match status" value="1"/>
</dbReference>
<organism evidence="7">
    <name type="scientific">Gymnodinialimonas phycosphaerae</name>
    <dbReference type="NCBI Taxonomy" id="2841589"/>
    <lineage>
        <taxon>Bacteria</taxon>
        <taxon>Pseudomonadati</taxon>
        <taxon>Pseudomonadota</taxon>
        <taxon>Alphaproteobacteria</taxon>
        <taxon>Rhodobacterales</taxon>
        <taxon>Paracoccaceae</taxon>
        <taxon>Gymnodinialimonas</taxon>
    </lineage>
</organism>
<dbReference type="Proteomes" id="UP000693972">
    <property type="component" value="Unassembled WGS sequence"/>
</dbReference>
<keyword evidence="8" id="KW-1185">Reference proteome</keyword>
<dbReference type="GO" id="GO:0009288">
    <property type="term" value="C:bacterial-type flagellum"/>
    <property type="evidence" value="ECO:0007669"/>
    <property type="project" value="UniProtKB-SubCell"/>
</dbReference>
<name>A0A975TTU7_9RHOB</name>
<evidence type="ECO:0000259" key="4">
    <source>
        <dbReference type="Pfam" id="PF00669"/>
    </source>
</evidence>
<comment type="function">
    <text evidence="3">Flagellin is the subunit protein which polymerizes to form the filaments of bacterial flagella.</text>
</comment>
<evidence type="ECO:0000259" key="5">
    <source>
        <dbReference type="Pfam" id="PF00700"/>
    </source>
</evidence>
<feature type="domain" description="Flagellin N-terminal" evidence="4">
    <location>
        <begin position="4"/>
        <end position="137"/>
    </location>
</feature>
<dbReference type="InterPro" id="IPR001029">
    <property type="entry name" value="Flagellin_N"/>
</dbReference>
<dbReference type="Pfam" id="PF00700">
    <property type="entry name" value="Flagellin_C"/>
    <property type="match status" value="1"/>
</dbReference>
<keyword evidence="3" id="KW-0964">Secreted</keyword>
<evidence type="ECO:0000313" key="8">
    <source>
        <dbReference type="Proteomes" id="UP000693972"/>
    </source>
</evidence>
<dbReference type="EMBL" id="JAIMBW010000001">
    <property type="protein sequence ID" value="MBY4894076.1"/>
    <property type="molecule type" value="Genomic_DNA"/>
</dbReference>
<feature type="domain" description="Flagellin C-terminal" evidence="5">
    <location>
        <begin position="436"/>
        <end position="521"/>
    </location>
</feature>
<comment type="similarity">
    <text evidence="1 3">Belongs to the bacterial flagellin family.</text>
</comment>
<dbReference type="PANTHER" id="PTHR42792:SF2">
    <property type="entry name" value="FLAGELLIN"/>
    <property type="match status" value="1"/>
</dbReference>
<dbReference type="GO" id="GO:0005198">
    <property type="term" value="F:structural molecule activity"/>
    <property type="evidence" value="ECO:0007669"/>
    <property type="project" value="UniProtKB-UniRule"/>
</dbReference>
<reference evidence="7 8" key="1">
    <citation type="submission" date="2021-07" db="EMBL/GenBank/DDBJ databases">
        <title>Karlodiniumbacter phycospheric gen. nov., sp. nov., a phycosphere bacterium isolated from karlodinium veneficum.</title>
        <authorList>
            <person name="Peng Y."/>
            <person name="Jiang L."/>
            <person name="Lee J."/>
        </authorList>
    </citation>
    <scope>NUCLEOTIDE SEQUENCE</scope>
    <source>
        <strain evidence="7 8">N5</strain>
    </source>
</reference>
<gene>
    <name evidence="6" type="ORF">KUL25_15055</name>
    <name evidence="7" type="ORF">KUL25_15060</name>
</gene>
<evidence type="ECO:0000256" key="2">
    <source>
        <dbReference type="ARBA" id="ARBA00023143"/>
    </source>
</evidence>
<dbReference type="SUPFAM" id="SSF64518">
    <property type="entry name" value="Phase 1 flagellin"/>
    <property type="match status" value="1"/>
</dbReference>
<dbReference type="InterPro" id="IPR001492">
    <property type="entry name" value="Flagellin"/>
</dbReference>
<proteinExistence type="inferred from homology"/>
<protein>
    <recommendedName>
        <fullName evidence="3">Flagellin</fullName>
    </recommendedName>
</protein>
<dbReference type="RefSeq" id="WP_257893693.1">
    <property type="nucleotide sequence ID" value="NZ_JAIMBW010000001.1"/>
</dbReference>
<keyword evidence="7" id="KW-0969">Cilium</keyword>
<dbReference type="GO" id="GO:0005576">
    <property type="term" value="C:extracellular region"/>
    <property type="evidence" value="ECO:0007669"/>
    <property type="project" value="UniProtKB-SubCell"/>
</dbReference>
<dbReference type="InterPro" id="IPR046358">
    <property type="entry name" value="Flagellin_C"/>
</dbReference>
<comment type="subcellular location">
    <subcellularLocation>
        <location evidence="3">Secreted</location>
    </subcellularLocation>
    <subcellularLocation>
        <location evidence="3">Bacterial flagellum</location>
    </subcellularLocation>
</comment>
<sequence length="522" mass="52941">MSSILTNNSAMVALQTLKSVNSNLQQTQSEISTGKSIASAKDNSAVWAISKVMESDVKGFKGIQESLSLGESTVAVARNASETVTDLLTDIKGKIVAAQEENVDRAKIQTDIEALTDQIKSVVGAAQFNGLNLVSGTEDVNILSSLDRSGSGDVSAANITIARQDLGTGKGTYGPDAVTGGDLTALGSLNGAASATSGAQAGLSAQIQITEGTTTGFAADDTFSVTVGGSSFTVTLDGTEDATGVATLIQGEINSRDIKGITAAAGANPGELVISNTNAFSDVDVEVSETLADTSGTAGANIEELNGDTGLTQTSGTIAQRAEAIDFSAAANVAEGDGFEVTVAGAAFRYIAGAGETMEDVARGLKTAIDSNPPDGVTTKVQQDDTTGAYSLAIDYDNASTTTIALAASTGGEASGGLFGLDNIDVETNTGADSALDNIEGLIQNSIDAAASFGTAEGRIETQSDFVGKLMDSLKSGIGTLVDADLEETSARLQALQVQQQLATQSLSIANQAPQNILSLFR</sequence>
<accession>A0A975TTU7</accession>
<dbReference type="AlphaFoldDB" id="A0A975TTU7"/>
<evidence type="ECO:0000313" key="7">
    <source>
        <dbReference type="EMBL" id="QXL86761.1"/>
    </source>
</evidence>
<keyword evidence="2 3" id="KW-0975">Bacterial flagellum</keyword>
<dbReference type="Pfam" id="PF00669">
    <property type="entry name" value="Flagellin_N"/>
    <property type="match status" value="1"/>
</dbReference>